<reference evidence="1" key="1">
    <citation type="submission" date="2023-10" db="EMBL/GenBank/DDBJ databases">
        <title>Genome assembly of Pristionchus species.</title>
        <authorList>
            <person name="Yoshida K."/>
            <person name="Sommer R.J."/>
        </authorList>
    </citation>
    <scope>NUCLEOTIDE SEQUENCE</scope>
    <source>
        <strain evidence="1">RS0144</strain>
    </source>
</reference>
<comment type="caution">
    <text evidence="1">The sequence shown here is derived from an EMBL/GenBank/DDBJ whole genome shotgun (WGS) entry which is preliminary data.</text>
</comment>
<feature type="non-terminal residue" evidence="1">
    <location>
        <position position="160"/>
    </location>
</feature>
<dbReference type="EMBL" id="BTSX01000003">
    <property type="protein sequence ID" value="GMS89871.1"/>
    <property type="molecule type" value="Genomic_DNA"/>
</dbReference>
<organism evidence="1 2">
    <name type="scientific">Pristionchus entomophagus</name>
    <dbReference type="NCBI Taxonomy" id="358040"/>
    <lineage>
        <taxon>Eukaryota</taxon>
        <taxon>Metazoa</taxon>
        <taxon>Ecdysozoa</taxon>
        <taxon>Nematoda</taxon>
        <taxon>Chromadorea</taxon>
        <taxon>Rhabditida</taxon>
        <taxon>Rhabditina</taxon>
        <taxon>Diplogasteromorpha</taxon>
        <taxon>Diplogasteroidea</taxon>
        <taxon>Neodiplogasteridae</taxon>
        <taxon>Pristionchus</taxon>
    </lineage>
</organism>
<sequence>MYNSDNGSIYRRRSPRESLSAHCIRRTLTTEDGEECTEVVRCEPLHRSISDVNSDVVESALLGVLAESSLHITGPPTGREGHSPHFRHSNIVTQVLLPVVDASDLLCVNSLVPCMGEEVPRDDQFVRVDLAPLLFEKWHALFFLRGRWQLVDWTLLCFHL</sequence>
<evidence type="ECO:0000313" key="1">
    <source>
        <dbReference type="EMBL" id="GMS89871.1"/>
    </source>
</evidence>
<keyword evidence="2" id="KW-1185">Reference proteome</keyword>
<name>A0AAV5TDW9_9BILA</name>
<protein>
    <submittedName>
        <fullName evidence="1">Uncharacterized protein</fullName>
    </submittedName>
</protein>
<proteinExistence type="predicted"/>
<evidence type="ECO:0000313" key="2">
    <source>
        <dbReference type="Proteomes" id="UP001432027"/>
    </source>
</evidence>
<dbReference type="AlphaFoldDB" id="A0AAV5TDW9"/>
<gene>
    <name evidence="1" type="ORF">PENTCL1PPCAC_12046</name>
</gene>
<dbReference type="Proteomes" id="UP001432027">
    <property type="component" value="Unassembled WGS sequence"/>
</dbReference>
<accession>A0AAV5TDW9</accession>